<accession>A0ABY1JWZ4</accession>
<gene>
    <name evidence="1" type="ORF">SAMN05421578_10561</name>
</gene>
<protein>
    <submittedName>
        <fullName evidence="1">Uncharacterized protein</fullName>
    </submittedName>
</protein>
<evidence type="ECO:0000313" key="1">
    <source>
        <dbReference type="EMBL" id="SIQ92160.1"/>
    </source>
</evidence>
<sequence>MFSPFFIEISLKHSGVDLKKVEFDLIRPLKEQYGFEETEILKDSIELRNGNKIMTCSFTEETLTVVFASEADERVIEIIQLVYSEMNLKHVSFKRLEMVGLFLVQGPETILNLNLSSLPLKHFDITLETRAKDGEGSIRIRLMSDEGDKYNYASVNLSSSRDLISFDEFKEFYVLSYKELNDIANGINSPDNNLSYVPIEVKVNE</sequence>
<organism evidence="1 2">
    <name type="scientific">Paenibacillus macquariensis</name>
    <dbReference type="NCBI Taxonomy" id="948756"/>
    <lineage>
        <taxon>Bacteria</taxon>
        <taxon>Bacillati</taxon>
        <taxon>Bacillota</taxon>
        <taxon>Bacilli</taxon>
        <taxon>Bacillales</taxon>
        <taxon>Paenibacillaceae</taxon>
        <taxon>Paenibacillus</taxon>
    </lineage>
</organism>
<proteinExistence type="predicted"/>
<reference evidence="1 2" key="1">
    <citation type="submission" date="2017-01" db="EMBL/GenBank/DDBJ databases">
        <authorList>
            <person name="Varghese N."/>
            <person name="Submissions S."/>
        </authorList>
    </citation>
    <scope>NUCLEOTIDE SEQUENCE [LARGE SCALE GENOMIC DNA]</scope>
    <source>
        <strain evidence="1 2">ATCC 23464</strain>
    </source>
</reference>
<dbReference type="RefSeq" id="WP_068586817.1">
    <property type="nucleotide sequence ID" value="NZ_FTNK01000005.1"/>
</dbReference>
<name>A0ABY1JWZ4_9BACL</name>
<evidence type="ECO:0000313" key="2">
    <source>
        <dbReference type="Proteomes" id="UP000186666"/>
    </source>
</evidence>
<comment type="caution">
    <text evidence="1">The sequence shown here is derived from an EMBL/GenBank/DDBJ whole genome shotgun (WGS) entry which is preliminary data.</text>
</comment>
<keyword evidence="2" id="KW-1185">Reference proteome</keyword>
<dbReference type="Proteomes" id="UP000186666">
    <property type="component" value="Unassembled WGS sequence"/>
</dbReference>
<dbReference type="EMBL" id="FTNK01000005">
    <property type="protein sequence ID" value="SIQ92160.1"/>
    <property type="molecule type" value="Genomic_DNA"/>
</dbReference>